<dbReference type="SUPFAM" id="SSF51197">
    <property type="entry name" value="Clavaminate synthase-like"/>
    <property type="match status" value="1"/>
</dbReference>
<comment type="caution">
    <text evidence="1">The sequence shown here is derived from an EMBL/GenBank/DDBJ whole genome shotgun (WGS) entry which is preliminary data.</text>
</comment>
<dbReference type="OrthoDB" id="5289647at2"/>
<name>A0A1L8CL91_9PROT</name>
<evidence type="ECO:0000313" key="2">
    <source>
        <dbReference type="Proteomes" id="UP000231632"/>
    </source>
</evidence>
<protein>
    <submittedName>
        <fullName evidence="1">Uncharacterized protein</fullName>
    </submittedName>
</protein>
<accession>A0A1L8CL91</accession>
<dbReference type="Proteomes" id="UP000231632">
    <property type="component" value="Unassembled WGS sequence"/>
</dbReference>
<gene>
    <name evidence="1" type="ORF">MMIC_P0627</name>
</gene>
<dbReference type="EMBL" id="BDFD01000003">
    <property type="protein sequence ID" value="GAV19676.1"/>
    <property type="molecule type" value="Genomic_DNA"/>
</dbReference>
<keyword evidence="2" id="KW-1185">Reference proteome</keyword>
<organism evidence="1 2">
    <name type="scientific">Mariprofundus micogutta</name>
    <dbReference type="NCBI Taxonomy" id="1921010"/>
    <lineage>
        <taxon>Bacteria</taxon>
        <taxon>Pseudomonadati</taxon>
        <taxon>Pseudomonadota</taxon>
        <taxon>Candidatius Mariprofundia</taxon>
        <taxon>Mariprofundales</taxon>
        <taxon>Mariprofundaceae</taxon>
        <taxon>Mariprofundus</taxon>
    </lineage>
</organism>
<sequence>MHYYSDIKDAPKEIADQLKPLNRRGYQLGWVADEQRAGMPDAAEVVRLWNQDKAVMLPAVLKLDDFATAIDRARALMEETLETGGLSSSLEADFYKQQLGDEFQLTASSFEEHDEQGIEKVYFDAVVDGECAAEDLWCKASWLSFIEDDASLRFRFSFGMECLEDVAADPNRQLWGGKLCDVMFPESAAITENEPIVSLMSDIVGGKPEFVERIVYFNAPNGGAQMHHDVERGHNGVVFAQITGSTFWLALAKPKLMDELIDFVTDPVNGDEIIRLLPEASDRIALAELLSDKAVLSAYMDEFDHELVEAVMDRSALFTHHLIKKGYGYILQAGDVLLMGQRDLDTCVWHSVICLGDEPGEALSFAVRAESS</sequence>
<dbReference type="AlphaFoldDB" id="A0A1L8CL91"/>
<reference evidence="1 2" key="1">
    <citation type="journal article" date="2017" name="Arch. Microbiol.">
        <title>Mariprofundus micogutta sp. nov., a novel iron-oxidizing zetaproteobacterium isolated from a deep-sea hydrothermal field at the Bayonnaise knoll of the Izu-Ogasawara arc, and a description of Mariprofundales ord. nov. and Zetaproteobacteria classis nov.</title>
        <authorList>
            <person name="Makita H."/>
            <person name="Tanaka E."/>
            <person name="Mitsunobu S."/>
            <person name="Miyazaki M."/>
            <person name="Nunoura T."/>
            <person name="Uematsu K."/>
            <person name="Takaki Y."/>
            <person name="Nishi S."/>
            <person name="Shimamura S."/>
            <person name="Takai K."/>
        </authorList>
    </citation>
    <scope>NUCLEOTIDE SEQUENCE [LARGE SCALE GENOMIC DNA]</scope>
    <source>
        <strain evidence="1 2">ET2</strain>
    </source>
</reference>
<dbReference type="RefSeq" id="WP_072658939.1">
    <property type="nucleotide sequence ID" value="NZ_BDFD01000003.1"/>
</dbReference>
<proteinExistence type="predicted"/>
<evidence type="ECO:0000313" key="1">
    <source>
        <dbReference type="EMBL" id="GAV19676.1"/>
    </source>
</evidence>